<proteinExistence type="predicted"/>
<dbReference type="RefSeq" id="WP_306857259.1">
    <property type="nucleotide sequence ID" value="NZ_CP132968.1"/>
</dbReference>
<feature type="chain" id="PRO_5043010640" evidence="2">
    <location>
        <begin position="27"/>
        <end position="668"/>
    </location>
</feature>
<evidence type="ECO:0000259" key="3">
    <source>
        <dbReference type="PROSITE" id="PS50853"/>
    </source>
</evidence>
<dbReference type="AlphaFoldDB" id="A0AAQ3JIW8"/>
<dbReference type="SUPFAM" id="SSF49265">
    <property type="entry name" value="Fibronectin type III"/>
    <property type="match status" value="1"/>
</dbReference>
<feature type="domain" description="Fibronectin type-III" evidence="3">
    <location>
        <begin position="573"/>
        <end position="668"/>
    </location>
</feature>
<dbReference type="InterPro" id="IPR003961">
    <property type="entry name" value="FN3_dom"/>
</dbReference>
<dbReference type="Proteomes" id="UP001243496">
    <property type="component" value="Chromosome"/>
</dbReference>
<accession>A0AAQ3JIW8</accession>
<evidence type="ECO:0000313" key="5">
    <source>
        <dbReference type="Proteomes" id="UP001243496"/>
    </source>
</evidence>
<dbReference type="Pfam" id="PF00041">
    <property type="entry name" value="fn3"/>
    <property type="match status" value="1"/>
</dbReference>
<name>A0AAQ3JIW8_ANAHA</name>
<evidence type="ECO:0000313" key="4">
    <source>
        <dbReference type="EMBL" id="WMD16855.1"/>
    </source>
</evidence>
<dbReference type="GeneID" id="92740097"/>
<keyword evidence="2" id="KW-0732">Signal</keyword>
<reference evidence="4" key="1">
    <citation type="submission" date="2023-08" db="EMBL/GenBank/DDBJ databases">
        <title>Complete Genome Sequences of butyrate producing Anaerostipes hadrus strains BA1 and GIF7 isolated from the terminal ileum of a healthy lean male.</title>
        <authorList>
            <person name="Low A."/>
            <person name="Sheludchenko M."/>
            <person name="Cheng H.E."/>
            <person name="Koh X.Q."/>
            <person name="Lee J."/>
        </authorList>
    </citation>
    <scope>NUCLEOTIDE SEQUENCE</scope>
    <source>
        <strain evidence="4">BA1</strain>
    </source>
</reference>
<gene>
    <name evidence="4" type="ORF">RBI15_01785</name>
</gene>
<dbReference type="InterPro" id="IPR013783">
    <property type="entry name" value="Ig-like_fold"/>
</dbReference>
<evidence type="ECO:0000256" key="2">
    <source>
        <dbReference type="SAM" id="SignalP"/>
    </source>
</evidence>
<feature type="signal peptide" evidence="2">
    <location>
        <begin position="1"/>
        <end position="26"/>
    </location>
</feature>
<dbReference type="InterPro" id="IPR036116">
    <property type="entry name" value="FN3_sf"/>
</dbReference>
<protein>
    <submittedName>
        <fullName evidence="4">Fibronectin type III domain-containing protein</fullName>
    </submittedName>
</protein>
<evidence type="ECO:0000256" key="1">
    <source>
        <dbReference type="SAM" id="MobiDB-lite"/>
    </source>
</evidence>
<dbReference type="PROSITE" id="PS50853">
    <property type="entry name" value="FN3"/>
    <property type="match status" value="1"/>
</dbReference>
<dbReference type="EMBL" id="CP132968">
    <property type="protein sequence ID" value="WMD16855.1"/>
    <property type="molecule type" value="Genomic_DNA"/>
</dbReference>
<organism evidence="4 5">
    <name type="scientific">Anaerostipes hadrus</name>
    <dbReference type="NCBI Taxonomy" id="649756"/>
    <lineage>
        <taxon>Bacteria</taxon>
        <taxon>Bacillati</taxon>
        <taxon>Bacillota</taxon>
        <taxon>Clostridia</taxon>
        <taxon>Lachnospirales</taxon>
        <taxon>Lachnospiraceae</taxon>
        <taxon>Anaerostipes</taxon>
    </lineage>
</organism>
<sequence length="668" mass="74035">MKKSKNLKRIGAVMLSLVLAVSTVFTTTAVSEKKVSAQAEIKNKKQLQRWALATKLLSDGEKYFDQTKADNKISDKTAAIYTAIEYIWNEDGDAVPVNVFCDSVKNYFAGCDDFNAEKLAAIGENNYFEYKSGDSKVTLKTMQADGGTQECTYIGENEHTDGSKTMYGVWTDPDPAPGDPATPYYVALDIAENGQMTAYRKLEDGSQLNVDIYEFNENGDYVMSYTTASGKAFIPDEKEAGFSYNIQIIDKEKSGTPIEFTDSTLDGNSFNLNLESEDTSIVDTDYDRIIAKDKKGTTNIKYNLRSAESDNVIYSGSIPSTVYSISIDEGNYYGIYLLPGESRQVTANIEGYNGPVSYQWTSAECKIDNQLGKTCKITAPSKEGNPTIVVQAFTGDGEWIGVKEEEIKVTDCKLSFSYRKFVGDHSETASGDTLKVGEAYWFSLDGASFAWDYGNGNRDDSKRQTFYTMDFELNGKHLIATDTEENLSNDELSLSIGAGGGFPNRIIKPKKAGTLTITGTIYRSGNFFRDFKKSYKVEGNTPSPTPVNKPTKPSQPATTTSTKKPTQPTVSVKTTKLKSVKNAKGKKMTIKWAKNTAGNGYQIQYSTSKKFAKGNKTKTISKNKTTSYTIKKLKKKTTYYVRIRTYKKVSGKTYYSGWSSVKKVKIKK</sequence>
<feature type="compositionally biased region" description="Low complexity" evidence="1">
    <location>
        <begin position="549"/>
        <end position="570"/>
    </location>
</feature>
<dbReference type="Gene3D" id="2.60.40.10">
    <property type="entry name" value="Immunoglobulins"/>
    <property type="match status" value="1"/>
</dbReference>
<feature type="region of interest" description="Disordered" evidence="1">
    <location>
        <begin position="538"/>
        <end position="570"/>
    </location>
</feature>